<evidence type="ECO:0000313" key="2">
    <source>
        <dbReference type="EMBL" id="MCI3270105.1"/>
    </source>
</evidence>
<dbReference type="Pfam" id="PF18614">
    <property type="entry name" value="RNase_II_C_S1"/>
    <property type="match status" value="1"/>
</dbReference>
<dbReference type="InterPro" id="IPR050180">
    <property type="entry name" value="RNR_Ribonuclease"/>
</dbReference>
<evidence type="ECO:0000313" key="3">
    <source>
        <dbReference type="Proteomes" id="UP001165269"/>
    </source>
</evidence>
<proteinExistence type="predicted"/>
<accession>A0ABS9XYT5</accession>
<dbReference type="InterPro" id="IPR012340">
    <property type="entry name" value="NA-bd_OB-fold"/>
</dbReference>
<protein>
    <submittedName>
        <fullName evidence="2">RNB domain-containing ribonuclease</fullName>
    </submittedName>
</protein>
<dbReference type="EMBL" id="JALDAY010000001">
    <property type="protein sequence ID" value="MCI3270105.1"/>
    <property type="molecule type" value="Genomic_DNA"/>
</dbReference>
<feature type="domain" description="RNB" evidence="1">
    <location>
        <begin position="52"/>
        <end position="370"/>
    </location>
</feature>
<dbReference type="SMART" id="SM00955">
    <property type="entry name" value="RNB"/>
    <property type="match status" value="1"/>
</dbReference>
<keyword evidence="3" id="KW-1185">Reference proteome</keyword>
<dbReference type="PANTHER" id="PTHR23355:SF42">
    <property type="entry name" value="RIBONUCLEASE II, CHLOROPLASTIC_MITOCHONDRIAL"/>
    <property type="match status" value="1"/>
</dbReference>
<dbReference type="InterPro" id="IPR040596">
    <property type="entry name" value="RNase_II_C_S1"/>
</dbReference>
<gene>
    <name evidence="2" type="ORF">MQP27_03145</name>
</gene>
<name>A0ABS9XYT5_9ACTN</name>
<dbReference type="RefSeq" id="WP_242760634.1">
    <property type="nucleotide sequence ID" value="NZ_JALDAY010000001.1"/>
</dbReference>
<sequence length="478" mass="51689">MPRRHIRVTGAPEAPLRAALTALRTELDVPESYPADALAEAERAAKAPVLPSYDATDIPLFTIDPPTSTDLDQAMRISRQGTGYRVRYAIADVAAFVVPGSALDVETHTRVTTLYFPDERVPLHPPVLSEGAASLLPGETRPAALWTIDLDADGRSLAVDVRRALVRSRAKLDYAHVQKQIDEKTAEEPLALLKEVGEARERLEVERGGISLNVPEQEIVERDHTYELSYRATLPADGWNSQISLLTGMAAADLMLAHGTGVLRTLPAAPDGAVGRLRRTAHALHVDWPHHVSYAQLIRSLDPHRPNHAAFLQECTTLLRGAGYTVFRNGALPPITTHAAVAAPYAHCTAPLRRLADRYASEICLAAAAGASPPDWVLAALDTLPHEMSDGTRRAGAVERACVDIVEAALLKDRVGEIFDAVVVDVEDRQPAIGTVQLESPAVIGRIEGEHLPLGERLRVRLTRADPGAGVKVRFAPA</sequence>
<evidence type="ECO:0000259" key="1">
    <source>
        <dbReference type="SMART" id="SM00955"/>
    </source>
</evidence>
<dbReference type="Pfam" id="PF00773">
    <property type="entry name" value="RNB"/>
    <property type="match status" value="1"/>
</dbReference>
<dbReference type="SUPFAM" id="SSF50249">
    <property type="entry name" value="Nucleic acid-binding proteins"/>
    <property type="match status" value="1"/>
</dbReference>
<dbReference type="InterPro" id="IPR001900">
    <property type="entry name" value="RNase_II/R"/>
</dbReference>
<dbReference type="Proteomes" id="UP001165269">
    <property type="component" value="Unassembled WGS sequence"/>
</dbReference>
<dbReference type="PANTHER" id="PTHR23355">
    <property type="entry name" value="RIBONUCLEASE"/>
    <property type="match status" value="1"/>
</dbReference>
<organism evidence="2 3">
    <name type="scientific">Streptomyces cylindrosporus</name>
    <dbReference type="NCBI Taxonomy" id="2927583"/>
    <lineage>
        <taxon>Bacteria</taxon>
        <taxon>Bacillati</taxon>
        <taxon>Actinomycetota</taxon>
        <taxon>Actinomycetes</taxon>
        <taxon>Kitasatosporales</taxon>
        <taxon>Streptomycetaceae</taxon>
        <taxon>Streptomyces</taxon>
    </lineage>
</organism>
<reference evidence="2" key="1">
    <citation type="submission" date="2022-03" db="EMBL/GenBank/DDBJ databases">
        <title>Streptomyces 7R015 and 7R016 isolated from Barleria lupulina in Thailand.</title>
        <authorList>
            <person name="Kanchanasin P."/>
            <person name="Phongsopitanun W."/>
            <person name="Tanasupawat S."/>
        </authorList>
    </citation>
    <scope>NUCLEOTIDE SEQUENCE</scope>
    <source>
        <strain evidence="2">7R015</strain>
    </source>
</reference>
<comment type="caution">
    <text evidence="2">The sequence shown here is derived from an EMBL/GenBank/DDBJ whole genome shotgun (WGS) entry which is preliminary data.</text>
</comment>